<dbReference type="Proteomes" id="UP000734823">
    <property type="component" value="Unassembled WGS sequence"/>
</dbReference>
<evidence type="ECO:0000256" key="3">
    <source>
        <dbReference type="ARBA" id="ARBA00022630"/>
    </source>
</evidence>
<proteinExistence type="inferred from homology"/>
<dbReference type="Gene3D" id="3.50.50.60">
    <property type="entry name" value="FAD/NAD(P)-binding domain"/>
    <property type="match status" value="1"/>
</dbReference>
<evidence type="ECO:0000256" key="4">
    <source>
        <dbReference type="ARBA" id="ARBA00022827"/>
    </source>
</evidence>
<keyword evidence="3" id="KW-0285">Flavoprotein</keyword>
<dbReference type="EMBL" id="JABVED010000004">
    <property type="protein sequence ID" value="MBC6447527.1"/>
    <property type="molecule type" value="Genomic_DNA"/>
</dbReference>
<keyword evidence="4" id="KW-0274">FAD</keyword>
<dbReference type="PIRSF" id="PIRSF000332">
    <property type="entry name" value="FMO"/>
    <property type="match status" value="1"/>
</dbReference>
<dbReference type="PANTHER" id="PTHR23023">
    <property type="entry name" value="DIMETHYLANILINE MONOOXYGENASE"/>
    <property type="match status" value="1"/>
</dbReference>
<dbReference type="Pfam" id="PF00743">
    <property type="entry name" value="FMO-like"/>
    <property type="match status" value="1"/>
</dbReference>
<evidence type="ECO:0000256" key="5">
    <source>
        <dbReference type="ARBA" id="ARBA00022857"/>
    </source>
</evidence>
<evidence type="ECO:0000256" key="2">
    <source>
        <dbReference type="ARBA" id="ARBA00010139"/>
    </source>
</evidence>
<evidence type="ECO:0000313" key="7">
    <source>
        <dbReference type="EMBL" id="MBC6447527.1"/>
    </source>
</evidence>
<name>A0ABR7L4B7_9PSEU</name>
<dbReference type="PRINTS" id="PR00370">
    <property type="entry name" value="FMOXYGENASE"/>
</dbReference>
<dbReference type="InterPro" id="IPR050346">
    <property type="entry name" value="FMO-like"/>
</dbReference>
<accession>A0ABR7L4B7</accession>
<gene>
    <name evidence="7" type="ORF">GPZ80_10130</name>
</gene>
<evidence type="ECO:0000313" key="8">
    <source>
        <dbReference type="Proteomes" id="UP000734823"/>
    </source>
</evidence>
<dbReference type="SUPFAM" id="SSF51905">
    <property type="entry name" value="FAD/NAD(P)-binding domain"/>
    <property type="match status" value="1"/>
</dbReference>
<comment type="similarity">
    <text evidence="2">Belongs to the FAD-binding monooxygenase family.</text>
</comment>
<reference evidence="7 8" key="1">
    <citation type="submission" date="2020-06" db="EMBL/GenBank/DDBJ databases">
        <title>Actinokineospora xiongansis sp. nov., isolated from soil of Baiyangdian.</title>
        <authorList>
            <person name="Zhang X."/>
        </authorList>
    </citation>
    <scope>NUCLEOTIDE SEQUENCE [LARGE SCALE GENOMIC DNA]</scope>
    <source>
        <strain evidence="7 8">HBU206404</strain>
    </source>
</reference>
<evidence type="ECO:0000256" key="6">
    <source>
        <dbReference type="ARBA" id="ARBA00023002"/>
    </source>
</evidence>
<sequence length="518" mass="57473">MIGAGPSGLVAIKELLDEGHSVTCFDQAGELGGVFRENIGSDEAGAYDSTMLTISNYMMTFSSFPPPSHEPRQFWSAARYRQYLLDFAEMFDLGHTIRYRTEVLGIAKNNAGGYTVDVATADDPQGVVSHRFDAVAISTGTHRVPNYPDLPGQEKFEGEILHSAHYRNNKPFEGSKVLCVGIGETAADVVDEIARVAATCTLSVRRFQPVVERYPGDGPHTNDAFTSQLLLSVPLAVANPVMRLGNKRNRKKADNPVSRAVAEWNSKNPDFFNHFLTKNEGFIHRIVDGRLTVNASGIERLGKDYVQFKDGTRRPIDTIMLNTGYREDFNIVKDVDASDVRTMYKHMIHPDLGAGVVFIGWARPAAGGVPACSEMQARYFALLLSGKRELPDRYQLKKLIERQSAYENTVFHGNPDLRTLVHYNHYMLDFAEVLGCSPWRAAAFRDPRLVYRLFAGSQMPTVFRLFGPHADFTAARRSIMGVPVAFKPRMVVGALAVIAVSRLLIALGLLKPDPVYRG</sequence>
<keyword evidence="5" id="KW-0521">NADP</keyword>
<keyword evidence="8" id="KW-1185">Reference proteome</keyword>
<dbReference type="InterPro" id="IPR020946">
    <property type="entry name" value="Flavin_mOase-like"/>
</dbReference>
<protein>
    <submittedName>
        <fullName evidence="7">NAD(P)-binding domain-containing protein</fullName>
    </submittedName>
</protein>
<keyword evidence="6" id="KW-0560">Oxidoreductase</keyword>
<comment type="similarity">
    <text evidence="1">Belongs to the FMO family.</text>
</comment>
<evidence type="ECO:0000256" key="1">
    <source>
        <dbReference type="ARBA" id="ARBA00009183"/>
    </source>
</evidence>
<comment type="caution">
    <text evidence="7">The sequence shown here is derived from an EMBL/GenBank/DDBJ whole genome shotgun (WGS) entry which is preliminary data.</text>
</comment>
<dbReference type="InterPro" id="IPR000960">
    <property type="entry name" value="Flavin_mOase"/>
</dbReference>
<dbReference type="InterPro" id="IPR036188">
    <property type="entry name" value="FAD/NAD-bd_sf"/>
</dbReference>
<organism evidence="7 8">
    <name type="scientific">Actinokineospora xionganensis</name>
    <dbReference type="NCBI Taxonomy" id="2684470"/>
    <lineage>
        <taxon>Bacteria</taxon>
        <taxon>Bacillati</taxon>
        <taxon>Actinomycetota</taxon>
        <taxon>Actinomycetes</taxon>
        <taxon>Pseudonocardiales</taxon>
        <taxon>Pseudonocardiaceae</taxon>
        <taxon>Actinokineospora</taxon>
    </lineage>
</organism>